<name>A0ABY5G7R9_VIBPE</name>
<dbReference type="InterPro" id="IPR036259">
    <property type="entry name" value="MFS_trans_sf"/>
</dbReference>
<evidence type="ECO:0000313" key="6">
    <source>
        <dbReference type="EMBL" id="UTT86245.1"/>
    </source>
</evidence>
<keyword evidence="3 4" id="KW-0472">Membrane</keyword>
<evidence type="ECO:0000256" key="4">
    <source>
        <dbReference type="SAM" id="Phobius"/>
    </source>
</evidence>
<dbReference type="RefSeq" id="WP_255232044.1">
    <property type="nucleotide sequence ID" value="NZ_CP090615.1"/>
</dbReference>
<dbReference type="CDD" id="cd06174">
    <property type="entry name" value="MFS"/>
    <property type="match status" value="1"/>
</dbReference>
<gene>
    <name evidence="6" type="ORF">LZI70_17975</name>
</gene>
<dbReference type="Pfam" id="PF07690">
    <property type="entry name" value="MFS_1"/>
    <property type="match status" value="1"/>
</dbReference>
<dbReference type="InterPro" id="IPR020846">
    <property type="entry name" value="MFS_dom"/>
</dbReference>
<feature type="transmembrane region" description="Helical" evidence="4">
    <location>
        <begin position="315"/>
        <end position="336"/>
    </location>
</feature>
<sequence length="468" mass="50847">MQFIRQYWFISIARRPRTAGVVLNISQDLTHEKDTRALKPSSRPVYRYGFDVLMKALKAYSVYLIMKGSTGLFFSLIVTVNLVYHTTVVGLTPLQLVLVGTVLEASVLLFEIPTGVIADVYSRRLSVIIGTVLLGVGFIIEGAFPQFEMILLAQVIWGIGSTFLSGATEAWIADETTLLPDGKRPSLSHVFLRGNQMAQVGGLVGIGLSILLASFNITWPIILGGTLYLLLAVFLCLFMPENGFCPAPKAERDSWQATIRTTREGAKLVRGKPTLLAILAIALIMGLAGEGWDRLWTPHLLENITLPPIGPLDPIVWFGLISAVSMLLAIGVTEVIRRYINTDSQSSLVKTFMGLYGILIVGIVLYGMTTSLATGLVAFWIVGMVHGLLTPLLQTWINQHAESNVRATVLSIQGQTNALGQMVGGPAVGAIGTYFTLRAAIVTTGFLLLPVLVVLHRTLRQSKSVCEA</sequence>
<protein>
    <submittedName>
        <fullName evidence="6">MFS transporter</fullName>
    </submittedName>
</protein>
<keyword evidence="7" id="KW-1185">Reference proteome</keyword>
<evidence type="ECO:0000259" key="5">
    <source>
        <dbReference type="PROSITE" id="PS50850"/>
    </source>
</evidence>
<dbReference type="PANTHER" id="PTHR23530">
    <property type="entry name" value="TRANSPORT PROTEIN-RELATED"/>
    <property type="match status" value="1"/>
</dbReference>
<proteinExistence type="predicted"/>
<feature type="transmembrane region" description="Helical" evidence="4">
    <location>
        <begin position="64"/>
        <end position="84"/>
    </location>
</feature>
<dbReference type="PROSITE" id="PS50850">
    <property type="entry name" value="MFS"/>
    <property type="match status" value="1"/>
</dbReference>
<feature type="transmembrane region" description="Helical" evidence="4">
    <location>
        <begin position="96"/>
        <end position="118"/>
    </location>
</feature>
<evidence type="ECO:0000313" key="7">
    <source>
        <dbReference type="Proteomes" id="UP001059120"/>
    </source>
</evidence>
<dbReference type="InterPro" id="IPR053160">
    <property type="entry name" value="MFS_DHA3_Transporter"/>
</dbReference>
<evidence type="ECO:0000256" key="2">
    <source>
        <dbReference type="ARBA" id="ARBA00022989"/>
    </source>
</evidence>
<feature type="transmembrane region" description="Helical" evidence="4">
    <location>
        <begin position="273"/>
        <end position="292"/>
    </location>
</feature>
<feature type="transmembrane region" description="Helical" evidence="4">
    <location>
        <begin position="194"/>
        <end position="215"/>
    </location>
</feature>
<organism evidence="6 7">
    <name type="scientific">Vibrio pelagius</name>
    <dbReference type="NCBI Taxonomy" id="28169"/>
    <lineage>
        <taxon>Bacteria</taxon>
        <taxon>Pseudomonadati</taxon>
        <taxon>Pseudomonadota</taxon>
        <taxon>Gammaproteobacteria</taxon>
        <taxon>Vibrionales</taxon>
        <taxon>Vibrionaceae</taxon>
        <taxon>Vibrio</taxon>
    </lineage>
</organism>
<keyword evidence="2 4" id="KW-1133">Transmembrane helix</keyword>
<feature type="transmembrane region" description="Helical" evidence="4">
    <location>
        <begin position="435"/>
        <end position="455"/>
    </location>
</feature>
<dbReference type="Proteomes" id="UP001059120">
    <property type="component" value="Chromosome 2"/>
</dbReference>
<feature type="domain" description="Major facilitator superfamily (MFS) profile" evidence="5">
    <location>
        <begin position="47"/>
        <end position="457"/>
    </location>
</feature>
<feature type="transmembrane region" description="Helical" evidence="4">
    <location>
        <begin position="150"/>
        <end position="173"/>
    </location>
</feature>
<feature type="transmembrane region" description="Helical" evidence="4">
    <location>
        <begin position="221"/>
        <end position="239"/>
    </location>
</feature>
<feature type="transmembrane region" description="Helical" evidence="4">
    <location>
        <begin position="356"/>
        <end position="382"/>
    </location>
</feature>
<dbReference type="PANTHER" id="PTHR23530:SF1">
    <property type="entry name" value="PERMEASE, MAJOR FACILITATOR SUPERFAMILY-RELATED"/>
    <property type="match status" value="1"/>
</dbReference>
<evidence type="ECO:0000256" key="3">
    <source>
        <dbReference type="ARBA" id="ARBA00023136"/>
    </source>
</evidence>
<evidence type="ECO:0000256" key="1">
    <source>
        <dbReference type="ARBA" id="ARBA00022692"/>
    </source>
</evidence>
<dbReference type="SUPFAM" id="SSF103473">
    <property type="entry name" value="MFS general substrate transporter"/>
    <property type="match status" value="1"/>
</dbReference>
<dbReference type="EMBL" id="CP090615">
    <property type="protein sequence ID" value="UTT86245.1"/>
    <property type="molecule type" value="Genomic_DNA"/>
</dbReference>
<keyword evidence="1 4" id="KW-0812">Transmembrane</keyword>
<dbReference type="Gene3D" id="1.20.1250.20">
    <property type="entry name" value="MFS general substrate transporter like domains"/>
    <property type="match status" value="1"/>
</dbReference>
<feature type="transmembrane region" description="Helical" evidence="4">
    <location>
        <begin position="125"/>
        <end position="144"/>
    </location>
</feature>
<reference evidence="6" key="1">
    <citation type="submission" date="2022-01" db="EMBL/GenBank/DDBJ databases">
        <title>Alginate degradation mechanism of Vibrio pelagius WXL662.</title>
        <authorList>
            <person name="He X."/>
        </authorList>
    </citation>
    <scope>NUCLEOTIDE SEQUENCE</scope>
    <source>
        <strain evidence="6">WXL662</strain>
    </source>
</reference>
<dbReference type="InterPro" id="IPR011701">
    <property type="entry name" value="MFS"/>
</dbReference>
<accession>A0ABY5G7R9</accession>